<dbReference type="GO" id="GO:0046872">
    <property type="term" value="F:metal ion binding"/>
    <property type="evidence" value="ECO:0007669"/>
    <property type="project" value="UniProtKB-KW"/>
</dbReference>
<dbReference type="PROSITE" id="PS01033">
    <property type="entry name" value="GLOBIN"/>
    <property type="match status" value="1"/>
</dbReference>
<keyword evidence="6" id="KW-0285">Flavoprotein</keyword>
<evidence type="ECO:0000256" key="11">
    <source>
        <dbReference type="ARBA" id="ARBA00023004"/>
    </source>
</evidence>
<dbReference type="Pfam" id="PF00970">
    <property type="entry name" value="FAD_binding_6"/>
    <property type="match status" value="1"/>
</dbReference>
<evidence type="ECO:0000256" key="14">
    <source>
        <dbReference type="ARBA" id="ARBA00049433"/>
    </source>
</evidence>
<protein>
    <recommendedName>
        <fullName evidence="4">nitric oxide dioxygenase</fullName>
        <ecNumber evidence="4">1.14.12.17</ecNumber>
    </recommendedName>
</protein>
<dbReference type="SUPFAM" id="SSF63380">
    <property type="entry name" value="Riboflavin synthase domain-like"/>
    <property type="match status" value="1"/>
</dbReference>
<evidence type="ECO:0000256" key="5">
    <source>
        <dbReference type="ARBA" id="ARBA00022617"/>
    </source>
</evidence>
<dbReference type="Pfam" id="PF00042">
    <property type="entry name" value="Globin"/>
    <property type="match status" value="1"/>
</dbReference>
<dbReference type="InterPro" id="IPR017938">
    <property type="entry name" value="Riboflavin_synthase-like_b-brl"/>
</dbReference>
<evidence type="ECO:0000256" key="3">
    <source>
        <dbReference type="ARBA" id="ARBA00006401"/>
    </source>
</evidence>
<evidence type="ECO:0000259" key="15">
    <source>
        <dbReference type="PROSITE" id="PS01033"/>
    </source>
</evidence>
<gene>
    <name evidence="17" type="ORF">LCGC14_2984800</name>
</gene>
<keyword evidence="8" id="KW-0274">FAD</keyword>
<dbReference type="Gene3D" id="2.40.30.10">
    <property type="entry name" value="Translation factors"/>
    <property type="match status" value="1"/>
</dbReference>
<keyword evidence="10" id="KW-0560">Oxidoreductase</keyword>
<evidence type="ECO:0000256" key="10">
    <source>
        <dbReference type="ARBA" id="ARBA00023002"/>
    </source>
</evidence>
<feature type="domain" description="FAD-binding FR-type" evidence="16">
    <location>
        <begin position="152"/>
        <end position="259"/>
    </location>
</feature>
<accession>A0A0F8X6H5</accession>
<comment type="catalytic activity">
    <reaction evidence="13">
        <text>2 nitric oxide + NADH + 2 O2 = 2 nitrate + NAD(+) + H(+)</text>
        <dbReference type="Rhea" id="RHEA:19469"/>
        <dbReference type="ChEBI" id="CHEBI:15378"/>
        <dbReference type="ChEBI" id="CHEBI:15379"/>
        <dbReference type="ChEBI" id="CHEBI:16480"/>
        <dbReference type="ChEBI" id="CHEBI:17632"/>
        <dbReference type="ChEBI" id="CHEBI:57540"/>
        <dbReference type="ChEBI" id="CHEBI:57945"/>
        <dbReference type="EC" id="1.14.12.17"/>
    </reaction>
</comment>
<dbReference type="PANTHER" id="PTHR43396:SF3">
    <property type="entry name" value="FLAVOHEMOPROTEIN"/>
    <property type="match status" value="1"/>
</dbReference>
<proteinExistence type="inferred from homology"/>
<keyword evidence="12" id="KW-0520">NAD</keyword>
<organism evidence="17">
    <name type="scientific">marine sediment metagenome</name>
    <dbReference type="NCBI Taxonomy" id="412755"/>
    <lineage>
        <taxon>unclassified sequences</taxon>
        <taxon>metagenomes</taxon>
        <taxon>ecological metagenomes</taxon>
    </lineage>
</organism>
<dbReference type="PANTHER" id="PTHR43396">
    <property type="entry name" value="FLAVOHEMOPROTEIN"/>
    <property type="match status" value="1"/>
</dbReference>
<dbReference type="InterPro" id="IPR017927">
    <property type="entry name" value="FAD-bd_FR_type"/>
</dbReference>
<evidence type="ECO:0000256" key="13">
    <source>
        <dbReference type="ARBA" id="ARBA00048649"/>
    </source>
</evidence>
<evidence type="ECO:0000256" key="7">
    <source>
        <dbReference type="ARBA" id="ARBA00022723"/>
    </source>
</evidence>
<evidence type="ECO:0000313" key="17">
    <source>
        <dbReference type="EMBL" id="KKK64378.1"/>
    </source>
</evidence>
<comment type="caution">
    <text evidence="17">The sequence shown here is derived from an EMBL/GenBank/DDBJ whole genome shotgun (WGS) entry which is preliminary data.</text>
</comment>
<dbReference type="AlphaFoldDB" id="A0A0F8X6H5"/>
<dbReference type="FunFam" id="1.10.490.10:FF:000003">
    <property type="entry name" value="Flavohemoprotein"/>
    <property type="match status" value="1"/>
</dbReference>
<dbReference type="GO" id="GO:0019825">
    <property type="term" value="F:oxygen binding"/>
    <property type="evidence" value="ECO:0007669"/>
    <property type="project" value="InterPro"/>
</dbReference>
<dbReference type="InterPro" id="IPR008333">
    <property type="entry name" value="Cbr1-like_FAD-bd_dom"/>
</dbReference>
<comment type="catalytic activity">
    <reaction evidence="14">
        <text>2 nitric oxide + NADPH + 2 O2 = 2 nitrate + NADP(+) + H(+)</text>
        <dbReference type="Rhea" id="RHEA:19465"/>
        <dbReference type="ChEBI" id="CHEBI:15378"/>
        <dbReference type="ChEBI" id="CHEBI:15379"/>
        <dbReference type="ChEBI" id="CHEBI:16480"/>
        <dbReference type="ChEBI" id="CHEBI:17632"/>
        <dbReference type="ChEBI" id="CHEBI:57783"/>
        <dbReference type="ChEBI" id="CHEBI:58349"/>
        <dbReference type="EC" id="1.14.12.17"/>
    </reaction>
</comment>
<feature type="non-terminal residue" evidence="17">
    <location>
        <position position="259"/>
    </location>
</feature>
<dbReference type="FunFam" id="2.40.30.10:FF:000034">
    <property type="entry name" value="Flavohemoprotein"/>
    <property type="match status" value="1"/>
</dbReference>
<dbReference type="InterPro" id="IPR012292">
    <property type="entry name" value="Globin/Proto"/>
</dbReference>
<feature type="domain" description="Globin" evidence="15">
    <location>
        <begin position="1"/>
        <end position="138"/>
    </location>
</feature>
<evidence type="ECO:0000256" key="8">
    <source>
        <dbReference type="ARBA" id="ARBA00022827"/>
    </source>
</evidence>
<dbReference type="Gene3D" id="1.10.490.10">
    <property type="entry name" value="Globins"/>
    <property type="match status" value="1"/>
</dbReference>
<dbReference type="GO" id="GO:0046210">
    <property type="term" value="P:nitric oxide catabolic process"/>
    <property type="evidence" value="ECO:0007669"/>
    <property type="project" value="TreeGrafter"/>
</dbReference>
<sequence>MLSDKTIEIVKSTVPLLAQAGTVVTDHFYKRLFSHNPELKNIFNMANQDTGRQQFALFNALAAYAQNIDNLAVLKEALTRINHKHTSLNILPEHYPIVGAHLIGTLKELLPEQFTPDVEYAWREAYGVLADICITEEAALYEHSKNKHGGWAGTRQFEITNKQAESELVTSFTLTPVDGEAVITHKPGQYLGIKVKPEGAEYEEIRQYSISQKSNAKNYRISVKKELQPKPGMVSNYLHSLEQGTIVELYPPAGDFFLR</sequence>
<dbReference type="InterPro" id="IPR009050">
    <property type="entry name" value="Globin-like_sf"/>
</dbReference>
<comment type="similarity">
    <text evidence="3">In the C-terminal section; belongs to the flavoprotein pyridine nucleotide cytochrome reductase family.</text>
</comment>
<dbReference type="GO" id="GO:0071500">
    <property type="term" value="P:cellular response to nitrosative stress"/>
    <property type="evidence" value="ECO:0007669"/>
    <property type="project" value="TreeGrafter"/>
</dbReference>
<comment type="cofactor">
    <cofactor evidence="1">
        <name>heme b</name>
        <dbReference type="ChEBI" id="CHEBI:60344"/>
    </cofactor>
</comment>
<comment type="cofactor">
    <cofactor evidence="2">
        <name>FAD</name>
        <dbReference type="ChEBI" id="CHEBI:57692"/>
    </cofactor>
</comment>
<evidence type="ECO:0000256" key="6">
    <source>
        <dbReference type="ARBA" id="ARBA00022630"/>
    </source>
</evidence>
<reference evidence="17" key="1">
    <citation type="journal article" date="2015" name="Nature">
        <title>Complex archaea that bridge the gap between prokaryotes and eukaryotes.</title>
        <authorList>
            <person name="Spang A."/>
            <person name="Saw J.H."/>
            <person name="Jorgensen S.L."/>
            <person name="Zaremba-Niedzwiedzka K."/>
            <person name="Martijn J."/>
            <person name="Lind A.E."/>
            <person name="van Eijk R."/>
            <person name="Schleper C."/>
            <person name="Guy L."/>
            <person name="Ettema T.J."/>
        </authorList>
    </citation>
    <scope>NUCLEOTIDE SEQUENCE</scope>
</reference>
<dbReference type="GO" id="GO:0020037">
    <property type="term" value="F:heme binding"/>
    <property type="evidence" value="ECO:0007669"/>
    <property type="project" value="InterPro"/>
</dbReference>
<keyword evidence="7" id="KW-0479">Metal-binding</keyword>
<name>A0A0F8X6H5_9ZZZZ</name>
<dbReference type="GO" id="GO:0071949">
    <property type="term" value="F:FAD binding"/>
    <property type="evidence" value="ECO:0007669"/>
    <property type="project" value="TreeGrafter"/>
</dbReference>
<evidence type="ECO:0000256" key="9">
    <source>
        <dbReference type="ARBA" id="ARBA00022857"/>
    </source>
</evidence>
<dbReference type="CDD" id="cd08922">
    <property type="entry name" value="FHb-globin"/>
    <property type="match status" value="1"/>
</dbReference>
<dbReference type="PROSITE" id="PS51384">
    <property type="entry name" value="FAD_FR"/>
    <property type="match status" value="1"/>
</dbReference>
<dbReference type="EMBL" id="LAZR01061050">
    <property type="protein sequence ID" value="KKK64378.1"/>
    <property type="molecule type" value="Genomic_DNA"/>
</dbReference>
<dbReference type="InterPro" id="IPR000971">
    <property type="entry name" value="Globin"/>
</dbReference>
<evidence type="ECO:0000259" key="16">
    <source>
        <dbReference type="PROSITE" id="PS51384"/>
    </source>
</evidence>
<evidence type="ECO:0000256" key="1">
    <source>
        <dbReference type="ARBA" id="ARBA00001970"/>
    </source>
</evidence>
<keyword evidence="11" id="KW-0408">Iron</keyword>
<dbReference type="GO" id="GO:0008941">
    <property type="term" value="F:nitric oxide dioxygenase NAD(P)H activity"/>
    <property type="evidence" value="ECO:0007669"/>
    <property type="project" value="UniProtKB-EC"/>
</dbReference>
<evidence type="ECO:0000256" key="4">
    <source>
        <dbReference type="ARBA" id="ARBA00012229"/>
    </source>
</evidence>
<keyword evidence="9" id="KW-0521">NADP</keyword>
<dbReference type="SUPFAM" id="SSF46458">
    <property type="entry name" value="Globin-like"/>
    <property type="match status" value="1"/>
</dbReference>
<keyword evidence="5" id="KW-0349">Heme</keyword>
<dbReference type="EC" id="1.14.12.17" evidence="4"/>
<evidence type="ECO:0000256" key="2">
    <source>
        <dbReference type="ARBA" id="ARBA00001974"/>
    </source>
</evidence>
<evidence type="ECO:0000256" key="12">
    <source>
        <dbReference type="ARBA" id="ARBA00023027"/>
    </source>
</evidence>